<keyword evidence="3" id="KW-0539">Nucleus</keyword>
<feature type="compositionally biased region" description="Low complexity" evidence="4">
    <location>
        <begin position="759"/>
        <end position="769"/>
    </location>
</feature>
<evidence type="ECO:0000256" key="3">
    <source>
        <dbReference type="ARBA" id="ARBA00023242"/>
    </source>
</evidence>
<dbReference type="GO" id="GO:0005643">
    <property type="term" value="C:nuclear pore"/>
    <property type="evidence" value="ECO:0007669"/>
    <property type="project" value="TreeGrafter"/>
</dbReference>
<protein>
    <submittedName>
        <fullName evidence="5">Uncharacterized protein</fullName>
    </submittedName>
</protein>
<feature type="region of interest" description="Disordered" evidence="4">
    <location>
        <begin position="421"/>
        <end position="464"/>
    </location>
</feature>
<feature type="region of interest" description="Disordered" evidence="4">
    <location>
        <begin position="209"/>
        <end position="234"/>
    </location>
</feature>
<organism evidence="5 6">
    <name type="scientific">Boothiomyces macroporosus</name>
    <dbReference type="NCBI Taxonomy" id="261099"/>
    <lineage>
        <taxon>Eukaryota</taxon>
        <taxon>Fungi</taxon>
        <taxon>Fungi incertae sedis</taxon>
        <taxon>Chytridiomycota</taxon>
        <taxon>Chytridiomycota incertae sedis</taxon>
        <taxon>Chytridiomycetes</taxon>
        <taxon>Rhizophydiales</taxon>
        <taxon>Terramycetaceae</taxon>
        <taxon>Boothiomyces</taxon>
    </lineage>
</organism>
<dbReference type="GO" id="GO:0017056">
    <property type="term" value="F:structural constituent of nuclear pore"/>
    <property type="evidence" value="ECO:0007669"/>
    <property type="project" value="TreeGrafter"/>
</dbReference>
<dbReference type="Proteomes" id="UP001210925">
    <property type="component" value="Unassembled WGS sequence"/>
</dbReference>
<dbReference type="PANTHER" id="PTHR23193:SF23">
    <property type="entry name" value="NUCLEAR PORE COMPLEX PROTEIN NUP153"/>
    <property type="match status" value="1"/>
</dbReference>
<sequence>MIVYITLGVIVASLFIYYKYQRDLVERKQERKAAAMQPPKRIYQPSRSNFSPGIKGEHFVLVSQSGSDNTRSFKFESPRKIAENKPGLGVISPFKDSNFSPLNLQEDLFKPKKTVEKKTVVPEIILPETQPLNQKPPVKEFKSPLPIKISMDTPVKVHVDTPRPFVEPKSYAPVTPSPLVRVTNNEELELDSGEIADISSEVKVEKKKLKPTSTPIRKKKSTGRAAKKAPASVRKGITSVRSRVGLFESLNDTNNIEEVEKPVEKSIEKPVELPNKSKRKFEEDEFPENLLPEDGFSWQLGDNVRLKKKIKTKQAEETIVKKRIEFFKNLGFDITKSTELSQEQAPGRLPISSTEDGTKKRLRKELDEDELDEITINRLKKESPAKKVEFAVPEKKVDFAIPENKENAAVETSKPFTLAKDTTAEKAVEPSEKIEMKSEQKQESSKPPLFSLPKSDAKDKSFTFGKPADSNTLFTFGKTDKEVSKAEEKKVTPVGLFGKTEESAKPSSFNKPAEAKDGEKPAFTFGKPAEAKAQSEIKAPEVKEPHPAPAFSFKAPEPKSDTGLFKAPEPKTETAGSALSFGNSSESKTDTKPAFSFGKPADSTTTAPTLSFGKPAETKEAAPGFSFGKPAETKETAPAPFSFGKPAETKETAPAPFTFGKPAETKEAAPAPFTFGKPAETKEAAPAPFSFGKPAETKAPETKDSTGAANAVPAFGVPSATTNSFTFGQPNNNQTGAPTFGQPPAATATSGSTFSFGQPTTNNNPSTTPAFGSTAPTFGKPNDSANTTTPSFGGFGQSNTSSTAPTFGQPTTTFGSNNSTTTFGDNKTNPPSFGVATGTTNPAPTFGSNATNPPTFGQPTTTSTPSFGQPNTGNTTFGATPNPPAFGANNTFGQSNNTFGNSAPAFGTSNTTFGAQNNPTGFASSQPAQTGFGTQNTFGSNTSTTATAPAFGSTFGNNSAPSFGQPAAPTFGQPAATPAFGQTNTTAPSFGQPAANQPSTGFNFQAPTGAPSFNFGAAAPPSFQFGAGNAQPSQIPPSNMNRPMATPKFRRGPKGGRR</sequence>
<keyword evidence="6" id="KW-1185">Reference proteome</keyword>
<comment type="caution">
    <text evidence="5">The sequence shown here is derived from an EMBL/GenBank/DDBJ whole genome shotgun (WGS) entry which is preliminary data.</text>
</comment>
<feature type="region of interest" description="Disordered" evidence="4">
    <location>
        <begin position="497"/>
        <end position="1058"/>
    </location>
</feature>
<evidence type="ECO:0000313" key="5">
    <source>
        <dbReference type="EMBL" id="KAJ3250860.1"/>
    </source>
</evidence>
<feature type="compositionally biased region" description="Polar residues" evidence="4">
    <location>
        <begin position="783"/>
        <end position="810"/>
    </location>
</feature>
<feature type="compositionally biased region" description="Basic residues" evidence="4">
    <location>
        <begin position="1048"/>
        <end position="1058"/>
    </location>
</feature>
<evidence type="ECO:0000313" key="6">
    <source>
        <dbReference type="Proteomes" id="UP001210925"/>
    </source>
</evidence>
<feature type="compositionally biased region" description="Polar residues" evidence="4">
    <location>
        <begin position="825"/>
        <end position="879"/>
    </location>
</feature>
<feature type="region of interest" description="Disordered" evidence="4">
    <location>
        <begin position="338"/>
        <end position="364"/>
    </location>
</feature>
<evidence type="ECO:0000256" key="1">
    <source>
        <dbReference type="ARBA" id="ARBA00004123"/>
    </source>
</evidence>
<dbReference type="InterPro" id="IPR026054">
    <property type="entry name" value="Nucleoporin"/>
</dbReference>
<feature type="compositionally biased region" description="Low complexity" evidence="4">
    <location>
        <begin position="811"/>
        <end position="824"/>
    </location>
</feature>
<dbReference type="GO" id="GO:0006606">
    <property type="term" value="P:protein import into nucleus"/>
    <property type="evidence" value="ECO:0007669"/>
    <property type="project" value="TreeGrafter"/>
</dbReference>
<feature type="compositionally biased region" description="Polar residues" evidence="4">
    <location>
        <begin position="980"/>
        <end position="1006"/>
    </location>
</feature>
<gene>
    <name evidence="5" type="ORF">HK103_003077</name>
</gene>
<proteinExistence type="predicted"/>
<dbReference type="AlphaFoldDB" id="A0AAD5UCA2"/>
<name>A0AAD5UCA2_9FUNG</name>
<feature type="compositionally biased region" description="Polar residues" evidence="4">
    <location>
        <begin position="1030"/>
        <end position="1041"/>
    </location>
</feature>
<reference evidence="5" key="1">
    <citation type="submission" date="2020-05" db="EMBL/GenBank/DDBJ databases">
        <title>Phylogenomic resolution of chytrid fungi.</title>
        <authorList>
            <person name="Stajich J.E."/>
            <person name="Amses K."/>
            <person name="Simmons R."/>
            <person name="Seto K."/>
            <person name="Myers J."/>
            <person name="Bonds A."/>
            <person name="Quandt C.A."/>
            <person name="Barry K."/>
            <person name="Liu P."/>
            <person name="Grigoriev I."/>
            <person name="Longcore J.E."/>
            <person name="James T.Y."/>
        </authorList>
    </citation>
    <scope>NUCLEOTIDE SEQUENCE</scope>
    <source>
        <strain evidence="5">PLAUS21</strain>
    </source>
</reference>
<feature type="compositionally biased region" description="Basic and acidic residues" evidence="4">
    <location>
        <begin position="695"/>
        <end position="704"/>
    </location>
</feature>
<feature type="compositionally biased region" description="Polar residues" evidence="4">
    <location>
        <begin position="719"/>
        <end position="737"/>
    </location>
</feature>
<feature type="compositionally biased region" description="Basic and acidic residues" evidence="4">
    <location>
        <begin position="529"/>
        <end position="546"/>
    </location>
</feature>
<comment type="subcellular location">
    <subcellularLocation>
        <location evidence="1">Nucleus</location>
    </subcellularLocation>
</comment>
<feature type="compositionally biased region" description="Polar residues" evidence="4">
    <location>
        <begin position="574"/>
        <end position="586"/>
    </location>
</feature>
<evidence type="ECO:0000256" key="4">
    <source>
        <dbReference type="SAM" id="MobiDB-lite"/>
    </source>
</evidence>
<feature type="compositionally biased region" description="Polar residues" evidence="4">
    <location>
        <begin position="747"/>
        <end position="758"/>
    </location>
</feature>
<feature type="compositionally biased region" description="Polar residues" evidence="4">
    <location>
        <begin position="888"/>
        <end position="947"/>
    </location>
</feature>
<feature type="compositionally biased region" description="Low complexity" evidence="4">
    <location>
        <begin position="445"/>
        <end position="454"/>
    </location>
</feature>
<evidence type="ECO:0000256" key="2">
    <source>
        <dbReference type="ARBA" id="ARBA00022448"/>
    </source>
</evidence>
<dbReference type="GO" id="GO:0008139">
    <property type="term" value="F:nuclear localization sequence binding"/>
    <property type="evidence" value="ECO:0007669"/>
    <property type="project" value="TreeGrafter"/>
</dbReference>
<dbReference type="GO" id="GO:0006405">
    <property type="term" value="P:RNA export from nucleus"/>
    <property type="evidence" value="ECO:0007669"/>
    <property type="project" value="TreeGrafter"/>
</dbReference>
<dbReference type="PANTHER" id="PTHR23193">
    <property type="entry name" value="NUCLEAR PORE COMPLEX PROTEIN NUP"/>
    <property type="match status" value="1"/>
</dbReference>
<keyword evidence="2" id="KW-0813">Transport</keyword>
<dbReference type="EMBL" id="JADGKB010000218">
    <property type="protein sequence ID" value="KAJ3250860.1"/>
    <property type="molecule type" value="Genomic_DNA"/>
</dbReference>
<feature type="compositionally biased region" description="Basic residues" evidence="4">
    <location>
        <begin position="209"/>
        <end position="227"/>
    </location>
</feature>
<feature type="compositionally biased region" description="Basic and acidic residues" evidence="4">
    <location>
        <begin position="422"/>
        <end position="444"/>
    </location>
</feature>
<accession>A0AAD5UCA2</accession>